<keyword evidence="15" id="KW-1185">Reference proteome</keyword>
<evidence type="ECO:0000259" key="11">
    <source>
        <dbReference type="PROSITE" id="PS50089"/>
    </source>
</evidence>
<keyword evidence="6" id="KW-0347">Helicase</keyword>
<feature type="region of interest" description="Disordered" evidence="10">
    <location>
        <begin position="630"/>
        <end position="655"/>
    </location>
</feature>
<dbReference type="InterPro" id="IPR000330">
    <property type="entry name" value="SNF2_N"/>
</dbReference>
<keyword evidence="3" id="KW-0547">Nucleotide-binding</keyword>
<dbReference type="EMBL" id="CM032185">
    <property type="protein sequence ID" value="KAG7091955.1"/>
    <property type="molecule type" value="Genomic_DNA"/>
</dbReference>
<evidence type="ECO:0000259" key="13">
    <source>
        <dbReference type="PROSITE" id="PS51194"/>
    </source>
</evidence>
<feature type="domain" description="Helicase ATP-binding" evidence="12">
    <location>
        <begin position="523"/>
        <end position="724"/>
    </location>
</feature>
<comment type="caution">
    <text evidence="14">The sequence shown here is derived from an EMBL/GenBank/DDBJ whole genome shotgun (WGS) entry which is preliminary data.</text>
</comment>
<reference evidence="14" key="1">
    <citation type="journal article" date="2021" name="Genome Biol. Evol.">
        <title>The assembled and annotated genome of the fairy-ring fungus Marasmius oreades.</title>
        <authorList>
            <person name="Hiltunen M."/>
            <person name="Ament-Velasquez S.L."/>
            <person name="Johannesson H."/>
        </authorList>
    </citation>
    <scope>NUCLEOTIDE SEQUENCE</scope>
    <source>
        <strain evidence="14">03SP1</strain>
    </source>
</reference>
<dbReference type="SMART" id="SM00487">
    <property type="entry name" value="DEXDc"/>
    <property type="match status" value="1"/>
</dbReference>
<name>A0A9P7USA9_9AGAR</name>
<feature type="domain" description="Helicase C-terminal" evidence="13">
    <location>
        <begin position="1151"/>
        <end position="1308"/>
    </location>
</feature>
<evidence type="ECO:0000256" key="10">
    <source>
        <dbReference type="SAM" id="MobiDB-lite"/>
    </source>
</evidence>
<feature type="region of interest" description="Disordered" evidence="10">
    <location>
        <begin position="1039"/>
        <end position="1078"/>
    </location>
</feature>
<dbReference type="PANTHER" id="PTHR45626:SF16">
    <property type="entry name" value="ATP-DEPENDENT HELICASE ULS1"/>
    <property type="match status" value="1"/>
</dbReference>
<dbReference type="PROSITE" id="PS00518">
    <property type="entry name" value="ZF_RING_1"/>
    <property type="match status" value="1"/>
</dbReference>
<dbReference type="GO" id="GO:0000724">
    <property type="term" value="P:double-strand break repair via homologous recombination"/>
    <property type="evidence" value="ECO:0007669"/>
    <property type="project" value="TreeGrafter"/>
</dbReference>
<dbReference type="InterPro" id="IPR038718">
    <property type="entry name" value="SNF2-like_sf"/>
</dbReference>
<feature type="domain" description="RING-type" evidence="11">
    <location>
        <begin position="908"/>
        <end position="961"/>
    </location>
</feature>
<evidence type="ECO:0000256" key="3">
    <source>
        <dbReference type="ARBA" id="ARBA00022741"/>
    </source>
</evidence>
<dbReference type="KEGG" id="more:E1B28_008344"/>
<dbReference type="GO" id="GO:0016787">
    <property type="term" value="F:hydrolase activity"/>
    <property type="evidence" value="ECO:0007669"/>
    <property type="project" value="UniProtKB-KW"/>
</dbReference>
<dbReference type="InterPro" id="IPR001650">
    <property type="entry name" value="Helicase_C-like"/>
</dbReference>
<dbReference type="Gene3D" id="3.40.50.10810">
    <property type="entry name" value="Tandem AAA-ATPase domain"/>
    <property type="match status" value="1"/>
</dbReference>
<dbReference type="GeneID" id="66077420"/>
<dbReference type="PROSITE" id="PS51192">
    <property type="entry name" value="HELICASE_ATP_BIND_1"/>
    <property type="match status" value="1"/>
</dbReference>
<evidence type="ECO:0000256" key="6">
    <source>
        <dbReference type="ARBA" id="ARBA00022806"/>
    </source>
</evidence>
<dbReference type="SMART" id="SM00490">
    <property type="entry name" value="HELICc"/>
    <property type="match status" value="1"/>
</dbReference>
<evidence type="ECO:0000259" key="12">
    <source>
        <dbReference type="PROSITE" id="PS51192"/>
    </source>
</evidence>
<evidence type="ECO:0000256" key="2">
    <source>
        <dbReference type="ARBA" id="ARBA00022723"/>
    </source>
</evidence>
<dbReference type="Pfam" id="PF13445">
    <property type="entry name" value="zf-RING_UBOX"/>
    <property type="match status" value="1"/>
</dbReference>
<dbReference type="Pfam" id="PF00176">
    <property type="entry name" value="SNF2-rel_dom"/>
    <property type="match status" value="1"/>
</dbReference>
<feature type="compositionally biased region" description="Acidic residues" evidence="10">
    <location>
        <begin position="1064"/>
        <end position="1078"/>
    </location>
</feature>
<dbReference type="GO" id="GO:0004386">
    <property type="term" value="F:helicase activity"/>
    <property type="evidence" value="ECO:0007669"/>
    <property type="project" value="UniProtKB-KW"/>
</dbReference>
<dbReference type="GO" id="GO:0008270">
    <property type="term" value="F:zinc ion binding"/>
    <property type="evidence" value="ECO:0007669"/>
    <property type="project" value="UniProtKB-KW"/>
</dbReference>
<dbReference type="GO" id="GO:0005737">
    <property type="term" value="C:cytoplasm"/>
    <property type="evidence" value="ECO:0007669"/>
    <property type="project" value="TreeGrafter"/>
</dbReference>
<dbReference type="GO" id="GO:0008094">
    <property type="term" value="F:ATP-dependent activity, acting on DNA"/>
    <property type="evidence" value="ECO:0007669"/>
    <property type="project" value="TreeGrafter"/>
</dbReference>
<evidence type="ECO:0000256" key="4">
    <source>
        <dbReference type="ARBA" id="ARBA00022771"/>
    </source>
</evidence>
<feature type="region of interest" description="Disordered" evidence="10">
    <location>
        <begin position="159"/>
        <end position="216"/>
    </location>
</feature>
<dbReference type="PROSITE" id="PS50089">
    <property type="entry name" value="ZF_RING_2"/>
    <property type="match status" value="1"/>
</dbReference>
<feature type="compositionally biased region" description="Basic and acidic residues" evidence="10">
    <location>
        <begin position="630"/>
        <end position="641"/>
    </location>
</feature>
<dbReference type="RefSeq" id="XP_043008425.1">
    <property type="nucleotide sequence ID" value="XM_043153141.1"/>
</dbReference>
<dbReference type="InterPro" id="IPR013083">
    <property type="entry name" value="Znf_RING/FYVE/PHD"/>
</dbReference>
<gene>
    <name evidence="14" type="ORF">E1B28_008344</name>
</gene>
<dbReference type="InterPro" id="IPR049730">
    <property type="entry name" value="SNF2/RAD54-like_C"/>
</dbReference>
<dbReference type="SUPFAM" id="SSF52540">
    <property type="entry name" value="P-loop containing nucleoside triphosphate hydrolases"/>
    <property type="match status" value="2"/>
</dbReference>
<feature type="compositionally biased region" description="Low complexity" evidence="10">
    <location>
        <begin position="159"/>
        <end position="176"/>
    </location>
</feature>
<dbReference type="Proteomes" id="UP001049176">
    <property type="component" value="Chromosome 5"/>
</dbReference>
<evidence type="ECO:0000256" key="5">
    <source>
        <dbReference type="ARBA" id="ARBA00022801"/>
    </source>
</evidence>
<dbReference type="InterPro" id="IPR017907">
    <property type="entry name" value="Znf_RING_CS"/>
</dbReference>
<organism evidence="14 15">
    <name type="scientific">Marasmius oreades</name>
    <name type="common">fairy-ring Marasmius</name>
    <dbReference type="NCBI Taxonomy" id="181124"/>
    <lineage>
        <taxon>Eukaryota</taxon>
        <taxon>Fungi</taxon>
        <taxon>Dikarya</taxon>
        <taxon>Basidiomycota</taxon>
        <taxon>Agaricomycotina</taxon>
        <taxon>Agaricomycetes</taxon>
        <taxon>Agaricomycetidae</taxon>
        <taxon>Agaricales</taxon>
        <taxon>Marasmiineae</taxon>
        <taxon>Marasmiaceae</taxon>
        <taxon>Marasmius</taxon>
    </lineage>
</organism>
<evidence type="ECO:0000256" key="9">
    <source>
        <dbReference type="PROSITE-ProRule" id="PRU00175"/>
    </source>
</evidence>
<protein>
    <submittedName>
        <fullName evidence="14">Uncharacterized protein</fullName>
    </submittedName>
</protein>
<dbReference type="CDD" id="cd18793">
    <property type="entry name" value="SF2_C_SNF"/>
    <property type="match status" value="1"/>
</dbReference>
<accession>A0A9P7USA9</accession>
<dbReference type="InterPro" id="IPR027417">
    <property type="entry name" value="P-loop_NTPase"/>
</dbReference>
<dbReference type="OrthoDB" id="423559at2759"/>
<dbReference type="InterPro" id="IPR001841">
    <property type="entry name" value="Znf_RING"/>
</dbReference>
<dbReference type="GO" id="GO:0005634">
    <property type="term" value="C:nucleus"/>
    <property type="evidence" value="ECO:0007669"/>
    <property type="project" value="TreeGrafter"/>
</dbReference>
<dbReference type="Gene3D" id="3.30.40.10">
    <property type="entry name" value="Zinc/RING finger domain, C3HC4 (zinc finger)"/>
    <property type="match status" value="1"/>
</dbReference>
<evidence type="ECO:0000256" key="1">
    <source>
        <dbReference type="ARBA" id="ARBA00007025"/>
    </source>
</evidence>
<evidence type="ECO:0000256" key="7">
    <source>
        <dbReference type="ARBA" id="ARBA00022833"/>
    </source>
</evidence>
<keyword evidence="8" id="KW-0067">ATP-binding</keyword>
<keyword evidence="7" id="KW-0862">Zinc</keyword>
<dbReference type="CDD" id="cd18008">
    <property type="entry name" value="DEXDc_SHPRH-like"/>
    <property type="match status" value="1"/>
</dbReference>
<keyword evidence="2" id="KW-0479">Metal-binding</keyword>
<proteinExistence type="inferred from homology"/>
<dbReference type="InterPro" id="IPR027370">
    <property type="entry name" value="Znf-RING_euk"/>
</dbReference>
<dbReference type="PROSITE" id="PS51194">
    <property type="entry name" value="HELICASE_CTER"/>
    <property type="match status" value="1"/>
</dbReference>
<dbReference type="InterPro" id="IPR014001">
    <property type="entry name" value="Helicase_ATP-bd"/>
</dbReference>
<dbReference type="PANTHER" id="PTHR45626">
    <property type="entry name" value="TRANSCRIPTION TERMINATION FACTOR 2-RELATED"/>
    <property type="match status" value="1"/>
</dbReference>
<keyword evidence="5" id="KW-0378">Hydrolase</keyword>
<dbReference type="SUPFAM" id="SSF57850">
    <property type="entry name" value="RING/U-box"/>
    <property type="match status" value="1"/>
</dbReference>
<dbReference type="Pfam" id="PF00271">
    <property type="entry name" value="Helicase_C"/>
    <property type="match status" value="1"/>
</dbReference>
<evidence type="ECO:0000313" key="15">
    <source>
        <dbReference type="Proteomes" id="UP001049176"/>
    </source>
</evidence>
<evidence type="ECO:0000256" key="8">
    <source>
        <dbReference type="ARBA" id="ARBA00022840"/>
    </source>
</evidence>
<dbReference type="InterPro" id="IPR050628">
    <property type="entry name" value="SNF2_RAD54_helicase_TF"/>
</dbReference>
<dbReference type="Gene3D" id="3.40.50.300">
    <property type="entry name" value="P-loop containing nucleotide triphosphate hydrolases"/>
    <property type="match status" value="1"/>
</dbReference>
<keyword evidence="4 9" id="KW-0863">Zinc-finger</keyword>
<evidence type="ECO:0000313" key="14">
    <source>
        <dbReference type="EMBL" id="KAG7091955.1"/>
    </source>
</evidence>
<comment type="similarity">
    <text evidence="1">Belongs to the SNF2/RAD54 helicase family.</text>
</comment>
<dbReference type="GO" id="GO:0005524">
    <property type="term" value="F:ATP binding"/>
    <property type="evidence" value="ECO:0007669"/>
    <property type="project" value="UniProtKB-KW"/>
</dbReference>
<sequence>MVHYTQDQVLQLANFHVGGLRGETLSSKDIPESYILELSSFLKDYPHDYNFRLVTQPNKGYGKLRCDEDSCRSGPIIILDRNKQLQDGGLKDGVGSLSSYKMHINRHPYHTHARDLRVQKKLKNENTENIPSSFIKRERSDTKLTNLKHDASPQLSARALLSSSSTHTPSHCATTSQSSAPLTPLEAARQRASRKSLRATIKPEPAESIPQKRRLSDMSDECYSVLTRHPSLPKPEPTQAVAQHSLLESIDNIAPARDNAAQAIKMDTDGIRDRIHELTSQMSSVQTLLDNALRKKTKTQSDFTRIRHHQEKVQGLGRERDELKDSLPTIPFSPSERPVTSGQEITSIKQDLHQQESTLEHERFEQNLGRFPIATAGPSSAALAPPPVFHQPPPPQHLYNDNNTGHGFVGIAEAAAPVQISMANASAAVAECFHNGIETVHDPYDEDGNFYGRGRDTYQGPQAKADDIEKFLIEAGNAEQFDGSVTVDKALKDLGLSSIYVPLPNMEVALMPHQAIGVAWMHVKERGVIKGGCLADEMGLGKTVQMLALMTMNPSTNPTCKTNLIIAPLALLDQWKLEIELKTNDVFKCLIYHGNNKPKRKSELLSYDVVITTPSTMALEWPDLEKEMKREKATMKKKKEDDFIDDSDSDGPTRKKRKRERGLLFQVEFYRIILDEAQLIRSRKTRVSRAITDLSATYRWCLTGTPIINSLSDAYGVIRFLRVRPFYDWDEFNRHVARLEKKRPDLAVVKLQKIFDTFLLRRKKDTMLDGKRLIELPARNVHLNRLIFSEEEREIYDMVERNSQAIFNRYLRAGTVLKNYHHVLVLLLRLRQICSHPCLIQEDGGAFIMPDEIENDSRPMVRKELARARDLVSQAFVIKLKERFKHEALERIKAEKECAEEATVSEECPICFDAYNAPVVTPCAHIFCHDCIRDVLNGPQVQVADDPTKYTEDERPCPACRGPIHANKLFSRSAFEPTDEDLFPPEKLTETDLEMDEVDEFLAPKNHNRKVKKGKKLERQISLEDSEDIVDVDAMETVTEAADGSSQPRRSSRAKKNTSLIVISDEESGDEDEDDSMSDFIVDDDADLYAPREPKKKLGKRKFQVVLDSEEEIDDTPEEKEVIFGRKKKPKTAKEIKLTPKFLPSTKMKWMIEEIGRLAKEKPEEKILIISQWTGCLSLVSDYLLEYGVRHVKYQGDMNRVKREQAVRVFMSKENAPIMLMSMKCGGVGLNLTRGNNVISLDLGWSQAVENQAFDRVHRLGQTKPVNVQRLVIENTVEDRILALQERKQNLADGSLGEGNAKKIGKLSVKELANLFGLDHYGRLLAQ</sequence>
<dbReference type="SMART" id="SM00184">
    <property type="entry name" value="RING"/>
    <property type="match status" value="1"/>
</dbReference>